<proteinExistence type="predicted"/>
<dbReference type="AlphaFoldDB" id="A0A6A5YDX2"/>
<evidence type="ECO:0000313" key="3">
    <source>
        <dbReference type="Proteomes" id="UP000799770"/>
    </source>
</evidence>
<evidence type="ECO:0000256" key="1">
    <source>
        <dbReference type="SAM" id="MobiDB-lite"/>
    </source>
</evidence>
<accession>A0A6A5YDX2</accession>
<feature type="compositionally biased region" description="Low complexity" evidence="1">
    <location>
        <begin position="1"/>
        <end position="13"/>
    </location>
</feature>
<dbReference type="Proteomes" id="UP000799770">
    <property type="component" value="Unassembled WGS sequence"/>
</dbReference>
<evidence type="ECO:0000313" key="2">
    <source>
        <dbReference type="EMBL" id="KAF2105482.1"/>
    </source>
</evidence>
<protein>
    <submittedName>
        <fullName evidence="2">Uncharacterized protein</fullName>
    </submittedName>
</protein>
<name>A0A6A5YDX2_9PLEO</name>
<feature type="region of interest" description="Disordered" evidence="1">
    <location>
        <begin position="1"/>
        <end position="26"/>
    </location>
</feature>
<organism evidence="2 3">
    <name type="scientific">Lophiotrema nucula</name>
    <dbReference type="NCBI Taxonomy" id="690887"/>
    <lineage>
        <taxon>Eukaryota</taxon>
        <taxon>Fungi</taxon>
        <taxon>Dikarya</taxon>
        <taxon>Ascomycota</taxon>
        <taxon>Pezizomycotina</taxon>
        <taxon>Dothideomycetes</taxon>
        <taxon>Pleosporomycetidae</taxon>
        <taxon>Pleosporales</taxon>
        <taxon>Lophiotremataceae</taxon>
        <taxon>Lophiotrema</taxon>
    </lineage>
</organism>
<gene>
    <name evidence="2" type="ORF">BDV96DRAFT_373055</name>
</gene>
<sequence>MAASVRVPAAPSPLDDDAAAGSRQQTAPASRGALFVAVGDLTARLHTAERLDTTSMGREIDDAIRATAKQLTLDKQSRPSVQTGWGNARGVFADMCTSIKTCVGHTSSPLSCFFLSSRSPRDCPASPKAPQLEYAASPLRQPLHQRLACYTASKVPESRSHNGGSWLAGRGSLPLPARCNVAPKGHRQFCRSLLCRQQP</sequence>
<keyword evidence="3" id="KW-1185">Reference proteome</keyword>
<dbReference type="EMBL" id="ML977379">
    <property type="protein sequence ID" value="KAF2105482.1"/>
    <property type="molecule type" value="Genomic_DNA"/>
</dbReference>
<reference evidence="2" key="1">
    <citation type="journal article" date="2020" name="Stud. Mycol.">
        <title>101 Dothideomycetes genomes: a test case for predicting lifestyles and emergence of pathogens.</title>
        <authorList>
            <person name="Haridas S."/>
            <person name="Albert R."/>
            <person name="Binder M."/>
            <person name="Bloem J."/>
            <person name="Labutti K."/>
            <person name="Salamov A."/>
            <person name="Andreopoulos B."/>
            <person name="Baker S."/>
            <person name="Barry K."/>
            <person name="Bills G."/>
            <person name="Bluhm B."/>
            <person name="Cannon C."/>
            <person name="Castanera R."/>
            <person name="Culley D."/>
            <person name="Daum C."/>
            <person name="Ezra D."/>
            <person name="Gonzalez J."/>
            <person name="Henrissat B."/>
            <person name="Kuo A."/>
            <person name="Liang C."/>
            <person name="Lipzen A."/>
            <person name="Lutzoni F."/>
            <person name="Magnuson J."/>
            <person name="Mondo S."/>
            <person name="Nolan M."/>
            <person name="Ohm R."/>
            <person name="Pangilinan J."/>
            <person name="Park H.-J."/>
            <person name="Ramirez L."/>
            <person name="Alfaro M."/>
            <person name="Sun H."/>
            <person name="Tritt A."/>
            <person name="Yoshinaga Y."/>
            <person name="Zwiers L.-H."/>
            <person name="Turgeon B."/>
            <person name="Goodwin S."/>
            <person name="Spatafora J."/>
            <person name="Crous P."/>
            <person name="Grigoriev I."/>
        </authorList>
    </citation>
    <scope>NUCLEOTIDE SEQUENCE</scope>
    <source>
        <strain evidence="2">CBS 627.86</strain>
    </source>
</reference>